<reference evidence="3 4" key="1">
    <citation type="journal article" date="2008" name="Nature">
        <title>The genome of Laccaria bicolor provides insights into mycorrhizal symbiosis.</title>
        <authorList>
            <person name="Martin F."/>
            <person name="Aerts A."/>
            <person name="Ahren D."/>
            <person name="Brun A."/>
            <person name="Danchin E.G.J."/>
            <person name="Duchaussoy F."/>
            <person name="Gibon J."/>
            <person name="Kohler A."/>
            <person name="Lindquist E."/>
            <person name="Pereda V."/>
            <person name="Salamov A."/>
            <person name="Shapiro H.J."/>
            <person name="Wuyts J."/>
            <person name="Blaudez D."/>
            <person name="Buee M."/>
            <person name="Brokstein P."/>
            <person name="Canbaeck B."/>
            <person name="Cohen D."/>
            <person name="Courty P.E."/>
            <person name="Coutinho P.M."/>
            <person name="Delaruelle C."/>
            <person name="Detter J.C."/>
            <person name="Deveau A."/>
            <person name="DiFazio S."/>
            <person name="Duplessis S."/>
            <person name="Fraissinet-Tachet L."/>
            <person name="Lucic E."/>
            <person name="Frey-Klett P."/>
            <person name="Fourrey C."/>
            <person name="Feussner I."/>
            <person name="Gay G."/>
            <person name="Grimwood J."/>
            <person name="Hoegger P.J."/>
            <person name="Jain P."/>
            <person name="Kilaru S."/>
            <person name="Labbe J."/>
            <person name="Lin Y.C."/>
            <person name="Legue V."/>
            <person name="Le Tacon F."/>
            <person name="Marmeisse R."/>
            <person name="Melayah D."/>
            <person name="Montanini B."/>
            <person name="Muratet M."/>
            <person name="Nehls U."/>
            <person name="Niculita-Hirzel H."/>
            <person name="Oudot-Le Secq M.P."/>
            <person name="Peter M."/>
            <person name="Quesneville H."/>
            <person name="Rajashekar B."/>
            <person name="Reich M."/>
            <person name="Rouhier N."/>
            <person name="Schmutz J."/>
            <person name="Yin T."/>
            <person name="Chalot M."/>
            <person name="Henrissat B."/>
            <person name="Kuees U."/>
            <person name="Lucas S."/>
            <person name="Van de Peer Y."/>
            <person name="Podila G.K."/>
            <person name="Polle A."/>
            <person name="Pukkila P.J."/>
            <person name="Richardson P.M."/>
            <person name="Rouze P."/>
            <person name="Sanders I.R."/>
            <person name="Stajich J.E."/>
            <person name="Tunlid A."/>
            <person name="Tuskan G."/>
            <person name="Grigoriev I.V."/>
        </authorList>
    </citation>
    <scope>NUCLEOTIDE SEQUENCE [LARGE SCALE GENOMIC DNA]</scope>
    <source>
        <strain evidence="4">S238N-H82 / ATCC MYA-4686</strain>
    </source>
</reference>
<accession>B0CVF8</accession>
<dbReference type="GO" id="GO:0004674">
    <property type="term" value="F:protein serine/threonine kinase activity"/>
    <property type="evidence" value="ECO:0007669"/>
    <property type="project" value="UniProtKB-EC"/>
</dbReference>
<keyword evidence="4" id="KW-1185">Reference proteome</keyword>
<evidence type="ECO:0000313" key="4">
    <source>
        <dbReference type="Proteomes" id="UP000001194"/>
    </source>
</evidence>
<feature type="non-terminal residue" evidence="3">
    <location>
        <position position="1"/>
    </location>
</feature>
<feature type="non-terminal residue" evidence="3">
    <location>
        <position position="212"/>
    </location>
</feature>
<feature type="domain" description="Protein kinase" evidence="2">
    <location>
        <begin position="1"/>
        <end position="195"/>
    </location>
</feature>
<proteinExistence type="predicted"/>
<dbReference type="EC" id="2.7.11.1" evidence="1"/>
<dbReference type="SUPFAM" id="SSF56112">
    <property type="entry name" value="Protein kinase-like (PK-like)"/>
    <property type="match status" value="1"/>
</dbReference>
<dbReference type="SMART" id="SM00220">
    <property type="entry name" value="S_TKc"/>
    <property type="match status" value="1"/>
</dbReference>
<evidence type="ECO:0000259" key="2">
    <source>
        <dbReference type="PROSITE" id="PS50011"/>
    </source>
</evidence>
<dbReference type="KEGG" id="lbc:LACBIDRAFT_145649"/>
<dbReference type="AlphaFoldDB" id="B0CVF8"/>
<protein>
    <recommendedName>
        <fullName evidence="1">non-specific serine/threonine protein kinase</fullName>
        <ecNumber evidence="1">2.7.11.1</ecNumber>
    </recommendedName>
</protein>
<dbReference type="HOGENOM" id="CLU_019279_2_0_1"/>
<dbReference type="GeneID" id="6071557"/>
<dbReference type="InParanoid" id="B0CVF8"/>
<dbReference type="OrthoDB" id="1932208at2759"/>
<dbReference type="PROSITE" id="PS50011">
    <property type="entry name" value="PROTEIN_KINASE_DOM"/>
    <property type="match status" value="1"/>
</dbReference>
<dbReference type="InterPro" id="IPR000719">
    <property type="entry name" value="Prot_kinase_dom"/>
</dbReference>
<dbReference type="Gene3D" id="1.10.510.10">
    <property type="entry name" value="Transferase(Phosphotransferase) domain 1"/>
    <property type="match status" value="1"/>
</dbReference>
<dbReference type="EMBL" id="DS547093">
    <property type="protein sequence ID" value="EDR13324.1"/>
    <property type="molecule type" value="Genomic_DNA"/>
</dbReference>
<dbReference type="Pfam" id="PF00069">
    <property type="entry name" value="Pkinase"/>
    <property type="match status" value="1"/>
</dbReference>
<organism evidence="4">
    <name type="scientific">Laccaria bicolor (strain S238N-H82 / ATCC MYA-4686)</name>
    <name type="common">Bicoloured deceiver</name>
    <name type="synonym">Laccaria laccata var. bicolor</name>
    <dbReference type="NCBI Taxonomy" id="486041"/>
    <lineage>
        <taxon>Eukaryota</taxon>
        <taxon>Fungi</taxon>
        <taxon>Dikarya</taxon>
        <taxon>Basidiomycota</taxon>
        <taxon>Agaricomycotina</taxon>
        <taxon>Agaricomycetes</taxon>
        <taxon>Agaricomycetidae</taxon>
        <taxon>Agaricales</taxon>
        <taxon>Agaricineae</taxon>
        <taxon>Hydnangiaceae</taxon>
        <taxon>Laccaria</taxon>
    </lineage>
</organism>
<dbReference type="STRING" id="486041.B0CVF8"/>
<sequence length="212" mass="24290">ALVLDLLGADLQFMRKKCGGRFSIKTTLLLATRLIPTIRYIHSKDFVHRDIKPGNLLLGAKDNETSVYIVDFGIARRYRNPRNGAHIPFLDGKSIVGTVRYTSLNTHFGIAQTRRDDIECLAYSLLDCLRDLPWGNVIGGSPKQFEDRVREKKRSWTPERLCADIPNAFKVLLSHARQLKFDEEPDYDGLQAAFMDDMKRRGYSPDEPFDWS</sequence>
<dbReference type="InterPro" id="IPR011009">
    <property type="entry name" value="Kinase-like_dom_sf"/>
</dbReference>
<gene>
    <name evidence="3" type="ORF">LACBIDRAFT_145649</name>
</gene>
<dbReference type="PANTHER" id="PTHR11909">
    <property type="entry name" value="CASEIN KINASE-RELATED"/>
    <property type="match status" value="1"/>
</dbReference>
<dbReference type="Proteomes" id="UP000001194">
    <property type="component" value="Unassembled WGS sequence"/>
</dbReference>
<dbReference type="PROSITE" id="PS00108">
    <property type="entry name" value="PROTEIN_KINASE_ST"/>
    <property type="match status" value="1"/>
</dbReference>
<dbReference type="InterPro" id="IPR008271">
    <property type="entry name" value="Ser/Thr_kinase_AS"/>
</dbReference>
<dbReference type="InterPro" id="IPR050235">
    <property type="entry name" value="CK1_Ser-Thr_kinase"/>
</dbReference>
<dbReference type="RefSeq" id="XP_001875822.1">
    <property type="nucleotide sequence ID" value="XM_001875787.1"/>
</dbReference>
<name>B0CVF8_LACBS</name>
<evidence type="ECO:0000256" key="1">
    <source>
        <dbReference type="ARBA" id="ARBA00012513"/>
    </source>
</evidence>
<evidence type="ECO:0000313" key="3">
    <source>
        <dbReference type="EMBL" id="EDR13324.1"/>
    </source>
</evidence>
<dbReference type="GO" id="GO:0005524">
    <property type="term" value="F:ATP binding"/>
    <property type="evidence" value="ECO:0007669"/>
    <property type="project" value="InterPro"/>
</dbReference>